<feature type="transmembrane region" description="Helical" evidence="7">
    <location>
        <begin position="112"/>
        <end position="131"/>
    </location>
</feature>
<dbReference type="Pfam" id="PF02990">
    <property type="entry name" value="EMP70"/>
    <property type="match status" value="1"/>
</dbReference>
<feature type="transmembrane region" description="Helical" evidence="7">
    <location>
        <begin position="181"/>
        <end position="208"/>
    </location>
</feature>
<dbReference type="STRING" id="684364.F4P5T5"/>
<evidence type="ECO:0000256" key="7">
    <source>
        <dbReference type="RuleBase" id="RU363079"/>
    </source>
</evidence>
<comment type="subcellular location">
    <subcellularLocation>
        <location evidence="1">Membrane</location>
        <topology evidence="1">Multi-pass membrane protein</topology>
    </subcellularLocation>
</comment>
<feature type="transmembrane region" description="Helical" evidence="7">
    <location>
        <begin position="411"/>
        <end position="431"/>
    </location>
</feature>
<dbReference type="GO" id="GO:0007034">
    <property type="term" value="P:vacuolar transport"/>
    <property type="evidence" value="ECO:0000318"/>
    <property type="project" value="GO_Central"/>
</dbReference>
<protein>
    <recommendedName>
        <fullName evidence="7">Transmembrane 9 superfamily member</fullName>
    </recommendedName>
</protein>
<feature type="transmembrane region" description="Helical" evidence="7">
    <location>
        <begin position="280"/>
        <end position="304"/>
    </location>
</feature>
<dbReference type="GO" id="GO:0005737">
    <property type="term" value="C:cytoplasm"/>
    <property type="evidence" value="ECO:0007669"/>
    <property type="project" value="UniProtKB-ARBA"/>
</dbReference>
<evidence type="ECO:0000313" key="9">
    <source>
        <dbReference type="Proteomes" id="UP000007241"/>
    </source>
</evidence>
<proteinExistence type="inferred from homology"/>
<feature type="transmembrane region" description="Helical" evidence="7">
    <location>
        <begin position="214"/>
        <end position="238"/>
    </location>
</feature>
<evidence type="ECO:0000256" key="1">
    <source>
        <dbReference type="ARBA" id="ARBA00004141"/>
    </source>
</evidence>
<sequence>MYELNNHLVLNILYNEHSLGNVVIVGFEVYPARQDYIIAWCISVRTFSGACQSDINPQSAVSFFLPENGHTNIEWSYSISWQLDTSVGWSNRWDRYLVIQQKSVTWNSVTNSLTLVFMLTALVAIVVLYTLSRDILQSNDIENPNCQKVSTDINKKNTVDYAIGWKALQNDVFRSVQNNGLLAALVGASIQFIIATILTAIVASFGLFGPAINGGFITGGLVFYISSGFLAGYSMSILYKSFRGVSWKRIAILTGCLIPATILTVVFLINLAVWWQKSSFAIPIGTFVVLIFVWVFVCLPLVWIGSRMGSLHKGYKFPTGCRQIPRQIPQQPWYLDPVGIILIAGVFPFAVVYFELSFVFDTVWQMHHIQHFFGYVSIIAILFCLTCIEISVIITYLTLGAEDHQWQWRAFATGASPTLYIFAYSVLYYIFKFSSDKIISGVMFFAYTFVGCFILGICIGTMGYLSSLAFVCHIYSSIKMD</sequence>
<organism evidence="8 9">
    <name type="scientific">Batrachochytrium dendrobatidis (strain JAM81 / FGSC 10211)</name>
    <name type="common">Frog chytrid fungus</name>
    <dbReference type="NCBI Taxonomy" id="684364"/>
    <lineage>
        <taxon>Eukaryota</taxon>
        <taxon>Fungi</taxon>
        <taxon>Fungi incertae sedis</taxon>
        <taxon>Chytridiomycota</taxon>
        <taxon>Chytridiomycota incertae sedis</taxon>
        <taxon>Chytridiomycetes</taxon>
        <taxon>Rhizophydiales</taxon>
        <taxon>Rhizophydiales incertae sedis</taxon>
        <taxon>Batrachochytrium</taxon>
    </lineage>
</organism>
<keyword evidence="4" id="KW-0732">Signal</keyword>
<name>F4P5T5_BATDJ</name>
<dbReference type="GO" id="GO:0072657">
    <property type="term" value="P:protein localization to membrane"/>
    <property type="evidence" value="ECO:0000318"/>
    <property type="project" value="GO_Central"/>
</dbReference>
<dbReference type="RefSeq" id="XP_006679987.1">
    <property type="nucleotide sequence ID" value="XM_006679924.1"/>
</dbReference>
<dbReference type="Proteomes" id="UP000007241">
    <property type="component" value="Unassembled WGS sequence"/>
</dbReference>
<dbReference type="OMA" id="FMIANDS"/>
<feature type="transmembrane region" description="Helical" evidence="7">
    <location>
        <begin position="333"/>
        <end position="354"/>
    </location>
</feature>
<evidence type="ECO:0000256" key="2">
    <source>
        <dbReference type="ARBA" id="ARBA00005227"/>
    </source>
</evidence>
<dbReference type="GO" id="GO:0016020">
    <property type="term" value="C:membrane"/>
    <property type="evidence" value="ECO:0000318"/>
    <property type="project" value="GO_Central"/>
</dbReference>
<keyword evidence="6 7" id="KW-0472">Membrane</keyword>
<dbReference type="PANTHER" id="PTHR10766:SF111">
    <property type="entry name" value="TRANSMEMBRANE 9 SUPERFAMILY MEMBER 2"/>
    <property type="match status" value="1"/>
</dbReference>
<evidence type="ECO:0000256" key="6">
    <source>
        <dbReference type="ARBA" id="ARBA00023136"/>
    </source>
</evidence>
<accession>F4P5T5</accession>
<evidence type="ECO:0000256" key="3">
    <source>
        <dbReference type="ARBA" id="ARBA00022692"/>
    </source>
</evidence>
<dbReference type="PANTHER" id="PTHR10766">
    <property type="entry name" value="TRANSMEMBRANE 9 SUPERFAMILY PROTEIN"/>
    <property type="match status" value="1"/>
</dbReference>
<gene>
    <name evidence="8" type="ORF">BATDEDRAFT_35397</name>
</gene>
<keyword evidence="9" id="KW-1185">Reference proteome</keyword>
<keyword evidence="3 7" id="KW-0812">Transmembrane</keyword>
<reference evidence="8 9" key="1">
    <citation type="submission" date="2009-12" db="EMBL/GenBank/DDBJ databases">
        <title>The draft genome of Batrachochytrium dendrobatidis.</title>
        <authorList>
            <consortium name="US DOE Joint Genome Institute (JGI-PGF)"/>
            <person name="Kuo A."/>
            <person name="Salamov A."/>
            <person name="Schmutz J."/>
            <person name="Lucas S."/>
            <person name="Pitluck S."/>
            <person name="Rosenblum E."/>
            <person name="Stajich J."/>
            <person name="Eisen M."/>
            <person name="Grigoriev I.V."/>
        </authorList>
    </citation>
    <scope>NUCLEOTIDE SEQUENCE [LARGE SCALE GENOMIC DNA]</scope>
    <source>
        <strain evidence="9">JAM81 / FGSC 10211</strain>
    </source>
</reference>
<comment type="similarity">
    <text evidence="2 7">Belongs to the nonaspanin (TM9SF) (TC 9.A.2) family.</text>
</comment>
<evidence type="ECO:0000256" key="5">
    <source>
        <dbReference type="ARBA" id="ARBA00022989"/>
    </source>
</evidence>
<dbReference type="OrthoDB" id="1666796at2759"/>
<dbReference type="AlphaFoldDB" id="F4P5T5"/>
<keyword evidence="5 7" id="KW-1133">Transmembrane helix</keyword>
<dbReference type="InParanoid" id="F4P5T5"/>
<evidence type="ECO:0000313" key="8">
    <source>
        <dbReference type="EMBL" id="EGF79239.1"/>
    </source>
</evidence>
<feature type="transmembrane region" description="Helical" evidence="7">
    <location>
        <begin position="374"/>
        <end position="399"/>
    </location>
</feature>
<feature type="transmembrane region" description="Helical" evidence="7">
    <location>
        <begin position="250"/>
        <end position="274"/>
    </location>
</feature>
<dbReference type="EMBL" id="GL882886">
    <property type="protein sequence ID" value="EGF79239.1"/>
    <property type="molecule type" value="Genomic_DNA"/>
</dbReference>
<evidence type="ECO:0000256" key="4">
    <source>
        <dbReference type="ARBA" id="ARBA00022729"/>
    </source>
</evidence>
<dbReference type="GeneID" id="18240755"/>
<feature type="transmembrane region" description="Helical" evidence="7">
    <location>
        <begin position="443"/>
        <end position="475"/>
    </location>
</feature>
<dbReference type="HOGENOM" id="CLU_010714_0_0_1"/>
<dbReference type="InterPro" id="IPR004240">
    <property type="entry name" value="EMP70"/>
</dbReference>